<dbReference type="Proteomes" id="UP001163046">
    <property type="component" value="Unassembled WGS sequence"/>
</dbReference>
<feature type="chain" id="PRO_5040749050" evidence="2">
    <location>
        <begin position="25"/>
        <end position="168"/>
    </location>
</feature>
<reference evidence="3" key="1">
    <citation type="submission" date="2023-01" db="EMBL/GenBank/DDBJ databases">
        <title>Genome assembly of the deep-sea coral Lophelia pertusa.</title>
        <authorList>
            <person name="Herrera S."/>
            <person name="Cordes E."/>
        </authorList>
    </citation>
    <scope>NUCLEOTIDE SEQUENCE</scope>
    <source>
        <strain evidence="3">USNM1676648</strain>
        <tissue evidence="3">Polyp</tissue>
    </source>
</reference>
<dbReference type="EMBL" id="MU826354">
    <property type="protein sequence ID" value="KAJ7380132.1"/>
    <property type="molecule type" value="Genomic_DNA"/>
</dbReference>
<dbReference type="PANTHER" id="PTHR46791">
    <property type="entry name" value="EXPRESSED PROTEIN"/>
    <property type="match status" value="1"/>
</dbReference>
<dbReference type="AlphaFoldDB" id="A0A9W9ZED8"/>
<organism evidence="3 4">
    <name type="scientific">Desmophyllum pertusum</name>
    <dbReference type="NCBI Taxonomy" id="174260"/>
    <lineage>
        <taxon>Eukaryota</taxon>
        <taxon>Metazoa</taxon>
        <taxon>Cnidaria</taxon>
        <taxon>Anthozoa</taxon>
        <taxon>Hexacorallia</taxon>
        <taxon>Scleractinia</taxon>
        <taxon>Caryophylliina</taxon>
        <taxon>Caryophylliidae</taxon>
        <taxon>Desmophyllum</taxon>
    </lineage>
</organism>
<evidence type="ECO:0000256" key="1">
    <source>
        <dbReference type="SAM" id="Phobius"/>
    </source>
</evidence>
<accession>A0A9W9ZED8</accession>
<dbReference type="PANTHER" id="PTHR46791:SF13">
    <property type="entry name" value="CLR5 DOMAIN-CONTAINING PROTEIN"/>
    <property type="match status" value="1"/>
</dbReference>
<keyword evidence="1" id="KW-1133">Transmembrane helix</keyword>
<evidence type="ECO:0000313" key="3">
    <source>
        <dbReference type="EMBL" id="KAJ7380132.1"/>
    </source>
</evidence>
<protein>
    <submittedName>
        <fullName evidence="3">Uncharacterized protein</fullName>
    </submittedName>
</protein>
<comment type="caution">
    <text evidence="3">The sequence shown here is derived from an EMBL/GenBank/DDBJ whole genome shotgun (WGS) entry which is preliminary data.</text>
</comment>
<name>A0A9W9ZED8_9CNID</name>
<proteinExistence type="predicted"/>
<feature type="transmembrane region" description="Helical" evidence="1">
    <location>
        <begin position="52"/>
        <end position="72"/>
    </location>
</feature>
<keyword evidence="1" id="KW-0472">Membrane</keyword>
<feature type="signal peptide" evidence="2">
    <location>
        <begin position="1"/>
        <end position="24"/>
    </location>
</feature>
<keyword evidence="4" id="KW-1185">Reference proteome</keyword>
<evidence type="ECO:0000256" key="2">
    <source>
        <dbReference type="SAM" id="SignalP"/>
    </source>
</evidence>
<dbReference type="OrthoDB" id="6747988at2759"/>
<keyword evidence="1" id="KW-0812">Transmembrane</keyword>
<evidence type="ECO:0000313" key="4">
    <source>
        <dbReference type="Proteomes" id="UP001163046"/>
    </source>
</evidence>
<keyword evidence="2" id="KW-0732">Signal</keyword>
<gene>
    <name evidence="3" type="ORF">OS493_010843</name>
</gene>
<sequence>MKFASPSAVLLFLLLLVDFVSLSGSVLPRYIATIQDGNQSCEELLTHYFNLGFGHSEICAFLACAHGIYFSLRHIRRMLNSMGMYRRKHKCSAREVISAVSSELKGSASCIGYRQMHQRLRNDHHLVVDRETVRLALKVMDPDGVQLRKNRRLKRRKYLSPGPNYLGT</sequence>